<dbReference type="InterPro" id="IPR011335">
    <property type="entry name" value="Restrct_endonuc-II-like"/>
</dbReference>
<dbReference type="SUPFAM" id="SSF52980">
    <property type="entry name" value="Restriction endonuclease-like"/>
    <property type="match status" value="1"/>
</dbReference>
<organism evidence="1">
    <name type="scientific">Amphimedon queenslandica</name>
    <name type="common">Sponge</name>
    <dbReference type="NCBI Taxonomy" id="400682"/>
    <lineage>
        <taxon>Eukaryota</taxon>
        <taxon>Metazoa</taxon>
        <taxon>Porifera</taxon>
        <taxon>Demospongiae</taxon>
        <taxon>Heteroscleromorpha</taxon>
        <taxon>Haplosclerida</taxon>
        <taxon>Niphatidae</taxon>
        <taxon>Amphimedon</taxon>
    </lineage>
</organism>
<evidence type="ECO:0000313" key="1">
    <source>
        <dbReference type="EnsemblMetazoa" id="Aqu2.1.20383_001"/>
    </source>
</evidence>
<sequence length="149" mass="16384">PTSNYWPCDLSQGSAVNNEAEQQCTVGNGSGEPADGVNNKSLEPQQELCRQNIHNVESSESVNWSDEYTQEVSDNTFSGLAVSHIQVSNLAALMVHQSSSQLWFKHRLGRITASNMHSVVKYTGRKYPKSIVQTAKQYTTVNANLPALT</sequence>
<proteinExistence type="predicted"/>
<reference evidence="1" key="1">
    <citation type="submission" date="2017-05" db="UniProtKB">
        <authorList>
            <consortium name="EnsemblMetazoa"/>
        </authorList>
    </citation>
    <scope>IDENTIFICATION</scope>
</reference>
<dbReference type="Gene3D" id="3.90.320.10">
    <property type="match status" value="1"/>
</dbReference>
<dbReference type="InParanoid" id="A0A1X7TY17"/>
<name>A0A1X7TY17_AMPQE</name>
<dbReference type="GO" id="GO:0006281">
    <property type="term" value="P:DNA repair"/>
    <property type="evidence" value="ECO:0007669"/>
    <property type="project" value="UniProtKB-ARBA"/>
</dbReference>
<dbReference type="EnsemblMetazoa" id="Aqu2.1.20383_001">
    <property type="protein sequence ID" value="Aqu2.1.20383_001"/>
    <property type="gene ID" value="Aqu2.1.20383"/>
</dbReference>
<protein>
    <recommendedName>
        <fullName evidence="2">YqaJ viral recombinase domain-containing protein</fullName>
    </recommendedName>
</protein>
<accession>A0A1X7TY17</accession>
<dbReference type="AlphaFoldDB" id="A0A1X7TY17"/>
<evidence type="ECO:0008006" key="2">
    <source>
        <dbReference type="Google" id="ProtNLM"/>
    </source>
</evidence>
<dbReference type="InterPro" id="IPR011604">
    <property type="entry name" value="PDDEXK-like_dom_sf"/>
</dbReference>